<dbReference type="Proteomes" id="UP000006176">
    <property type="component" value="Chromosome"/>
</dbReference>
<dbReference type="KEGG" id="sba:Sulba_1176"/>
<evidence type="ECO:0008006" key="3">
    <source>
        <dbReference type="Google" id="ProtNLM"/>
    </source>
</evidence>
<dbReference type="HOGENOM" id="CLU_215180_0_0_7"/>
<dbReference type="RefSeq" id="WP_014769351.1">
    <property type="nucleotide sequence ID" value="NC_018002.1"/>
</dbReference>
<reference evidence="1 2" key="1">
    <citation type="submission" date="2012-06" db="EMBL/GenBank/DDBJ databases">
        <title>Complete sequence of Sulfurospirillum barnesii SES-3.</title>
        <authorList>
            <consortium name="US DOE Joint Genome Institute"/>
            <person name="Lucas S."/>
            <person name="Han J."/>
            <person name="Lapidus A."/>
            <person name="Cheng J.-F."/>
            <person name="Goodwin L."/>
            <person name="Pitluck S."/>
            <person name="Peters L."/>
            <person name="Ovchinnikova G."/>
            <person name="Lu M."/>
            <person name="Detter J.C."/>
            <person name="Han C."/>
            <person name="Tapia R."/>
            <person name="Land M."/>
            <person name="Hauser L."/>
            <person name="Kyrpides N."/>
            <person name="Ivanova N."/>
            <person name="Pagani I."/>
            <person name="Stolz J."/>
            <person name="Arkin A."/>
            <person name="Dehal P."/>
            <person name="Oremland R."/>
            <person name="Saltikov C."/>
            <person name="Basu P."/>
            <person name="Hollibaugh J."/>
            <person name="Newman D."/>
            <person name="Stolyar S."/>
            <person name="Hazen T."/>
            <person name="Woyke T."/>
        </authorList>
    </citation>
    <scope>NUCLEOTIDE SEQUENCE [LARGE SCALE GENOMIC DNA]</scope>
    <source>
        <strain evidence="2">ATCC 700032 / DSM 10660 / SES-3</strain>
    </source>
</reference>
<dbReference type="EMBL" id="CP003333">
    <property type="protein sequence ID" value="AFL68472.1"/>
    <property type="molecule type" value="Genomic_DNA"/>
</dbReference>
<organism evidence="1 2">
    <name type="scientific">Sulfurospirillum barnesii (strain ATCC 700032 / DSM 10660 / SES-3)</name>
    <dbReference type="NCBI Taxonomy" id="760154"/>
    <lineage>
        <taxon>Bacteria</taxon>
        <taxon>Pseudomonadati</taxon>
        <taxon>Campylobacterota</taxon>
        <taxon>Epsilonproteobacteria</taxon>
        <taxon>Campylobacterales</taxon>
        <taxon>Sulfurospirillaceae</taxon>
        <taxon>Sulfurospirillum</taxon>
    </lineage>
</organism>
<sequence>MKSREISKETIKKVVSISQSIEGYKPASKLLQQQAKEIMAKYNVKISA</sequence>
<evidence type="ECO:0000313" key="2">
    <source>
        <dbReference type="Proteomes" id="UP000006176"/>
    </source>
</evidence>
<name>I3XWZ8_SULBS</name>
<accession>I3XWZ8</accession>
<proteinExistence type="predicted"/>
<keyword evidence="2" id="KW-1185">Reference proteome</keyword>
<protein>
    <recommendedName>
        <fullName evidence="3">DUF2786 domain-containing protein</fullName>
    </recommendedName>
</protein>
<gene>
    <name evidence="1" type="ordered locus">Sulba_1176</name>
</gene>
<evidence type="ECO:0000313" key="1">
    <source>
        <dbReference type="EMBL" id="AFL68472.1"/>
    </source>
</evidence>
<dbReference type="PATRIC" id="fig|760154.4.peg.1179"/>
<dbReference type="AlphaFoldDB" id="I3XWZ8"/>